<dbReference type="InterPro" id="IPR018449">
    <property type="entry name" value="NIL_domain"/>
</dbReference>
<keyword evidence="6" id="KW-1278">Translocase</keyword>
<dbReference type="PROSITE" id="PS50893">
    <property type="entry name" value="ABC_TRANSPORTER_2"/>
    <property type="match status" value="1"/>
</dbReference>
<evidence type="ECO:0000256" key="6">
    <source>
        <dbReference type="ARBA" id="ARBA00022967"/>
    </source>
</evidence>
<gene>
    <name evidence="10" type="ORF">BO222_03420</name>
</gene>
<evidence type="ECO:0000256" key="8">
    <source>
        <dbReference type="ARBA" id="ARBA00023136"/>
    </source>
</evidence>
<evidence type="ECO:0000256" key="4">
    <source>
        <dbReference type="ARBA" id="ARBA00022741"/>
    </source>
</evidence>
<dbReference type="InterPro" id="IPR027417">
    <property type="entry name" value="P-loop_NTPase"/>
</dbReference>
<dbReference type="SUPFAM" id="SSF55021">
    <property type="entry name" value="ACT-like"/>
    <property type="match status" value="1"/>
</dbReference>
<feature type="domain" description="ABC transporter" evidence="9">
    <location>
        <begin position="2"/>
        <end position="241"/>
    </location>
</feature>
<dbReference type="InterPro" id="IPR050086">
    <property type="entry name" value="MetN_ABC_transporter-like"/>
</dbReference>
<keyword evidence="4" id="KW-0547">Nucleotide-binding</keyword>
<dbReference type="SUPFAM" id="SSF52540">
    <property type="entry name" value="P-loop containing nucleoside triphosphate hydrolases"/>
    <property type="match status" value="1"/>
</dbReference>
<accession>A0A1U7NHN3</accession>
<reference evidence="10 11" key="1">
    <citation type="submission" date="2016-11" db="EMBL/GenBank/DDBJ databases">
        <title>Description of two novel members of the family Erysipelotrichaceae: Ileibacterium lipovorans gen. nov., sp. nov. and Dubosiella newyorkensis, gen. nov., sp. nov.</title>
        <authorList>
            <person name="Cox L.M."/>
            <person name="Sohn J."/>
            <person name="Tyrrell K.L."/>
            <person name="Citron D.M."/>
            <person name="Lawson P.A."/>
            <person name="Patel N.B."/>
            <person name="Iizumi T."/>
            <person name="Perez-Perez G.I."/>
            <person name="Goldstein E.J."/>
            <person name="Blaser M.J."/>
        </authorList>
    </citation>
    <scope>NUCLEOTIDE SEQUENCE [LARGE SCALE GENOMIC DNA]</scope>
    <source>
        <strain evidence="10 11">NYU-BL-A3</strain>
    </source>
</reference>
<keyword evidence="8" id="KW-0472">Membrane</keyword>
<dbReference type="PANTHER" id="PTHR43166:SF30">
    <property type="entry name" value="METHIONINE IMPORT ATP-BINDING PROTEIN METN"/>
    <property type="match status" value="1"/>
</dbReference>
<dbReference type="GO" id="GO:0016887">
    <property type="term" value="F:ATP hydrolysis activity"/>
    <property type="evidence" value="ECO:0007669"/>
    <property type="project" value="InterPro"/>
</dbReference>
<dbReference type="CDD" id="cd03258">
    <property type="entry name" value="ABC_MetN_methionine_transporter"/>
    <property type="match status" value="1"/>
</dbReference>
<evidence type="ECO:0000313" key="10">
    <source>
        <dbReference type="EMBL" id="OLU41408.1"/>
    </source>
</evidence>
<dbReference type="Pfam" id="PF00005">
    <property type="entry name" value="ABC_tran"/>
    <property type="match status" value="1"/>
</dbReference>
<comment type="caution">
    <text evidence="10">The sequence shown here is derived from an EMBL/GenBank/DDBJ whole genome shotgun (WGS) entry which is preliminary data.</text>
</comment>
<protein>
    <submittedName>
        <fullName evidence="10">Methionine ABC transporter ATP-binding protein</fullName>
    </submittedName>
</protein>
<comment type="similarity">
    <text evidence="1">Belongs to the ABC transporter superfamily.</text>
</comment>
<dbReference type="RefSeq" id="WP_075818368.1">
    <property type="nucleotide sequence ID" value="NZ_CAPNHH010000032.1"/>
</dbReference>
<dbReference type="PANTHER" id="PTHR43166">
    <property type="entry name" value="AMINO ACID IMPORT ATP-BINDING PROTEIN"/>
    <property type="match status" value="1"/>
</dbReference>
<dbReference type="Gene3D" id="3.40.50.300">
    <property type="entry name" value="P-loop containing nucleotide triphosphate hydrolases"/>
    <property type="match status" value="1"/>
</dbReference>
<dbReference type="GO" id="GO:0005524">
    <property type="term" value="F:ATP binding"/>
    <property type="evidence" value="ECO:0007669"/>
    <property type="project" value="UniProtKB-KW"/>
</dbReference>
<evidence type="ECO:0000256" key="5">
    <source>
        <dbReference type="ARBA" id="ARBA00022840"/>
    </source>
</evidence>
<evidence type="ECO:0000259" key="9">
    <source>
        <dbReference type="PROSITE" id="PS50893"/>
    </source>
</evidence>
<sequence>MIELQNISKTFSTKSGDVRALQNVSLQIEDRDIFGIIGFSGAGKSTLVRCINQLEKPDQGKVLINGQNILSLKNRELRKARKKIGMIFQSFNLMPSRTIAQNVAYPLKGSQLSAQEKEERVKSMLQLVELEDKADARPHQLSGGQKQRAAIARALVSHPDILLCDEATSALDPITTRGILKLLRKVNEELGITLVIITHQMEVVKEICRHAAIMENGICIESGETFDIFSSPKHEVTRRFLNTATNLQKIDELIEENAELTKLSDDEILVRLTFTNKETTQPLLYELTKRFDCCVNIAFADIEYVQGSPIGGSVVILKGDPEALEKSLKFLEESSIRVEVLSHV</sequence>
<proteinExistence type="inferred from homology"/>
<dbReference type="Pfam" id="PF09383">
    <property type="entry name" value="NIL"/>
    <property type="match status" value="1"/>
</dbReference>
<dbReference type="InterPro" id="IPR003439">
    <property type="entry name" value="ABC_transporter-like_ATP-bd"/>
</dbReference>
<name>A0A1U7NHN3_9FIRM</name>
<dbReference type="PROSITE" id="PS00211">
    <property type="entry name" value="ABC_TRANSPORTER_1"/>
    <property type="match status" value="1"/>
</dbReference>
<dbReference type="OrthoDB" id="9804199at2"/>
<evidence type="ECO:0000256" key="1">
    <source>
        <dbReference type="ARBA" id="ARBA00005417"/>
    </source>
</evidence>
<keyword evidence="7" id="KW-0029">Amino-acid transport</keyword>
<dbReference type="Gene3D" id="3.30.70.260">
    <property type="match status" value="1"/>
</dbReference>
<dbReference type="SMART" id="SM00382">
    <property type="entry name" value="AAA"/>
    <property type="match status" value="1"/>
</dbReference>
<dbReference type="SMART" id="SM00930">
    <property type="entry name" value="NIL"/>
    <property type="match status" value="1"/>
</dbReference>
<dbReference type="InterPro" id="IPR003593">
    <property type="entry name" value="AAA+_ATPase"/>
</dbReference>
<evidence type="ECO:0000256" key="7">
    <source>
        <dbReference type="ARBA" id="ARBA00022970"/>
    </source>
</evidence>
<dbReference type="Proteomes" id="UP000186341">
    <property type="component" value="Unassembled WGS sequence"/>
</dbReference>
<evidence type="ECO:0000313" key="11">
    <source>
        <dbReference type="Proteomes" id="UP000186341"/>
    </source>
</evidence>
<keyword evidence="3" id="KW-1003">Cell membrane</keyword>
<dbReference type="InterPro" id="IPR045865">
    <property type="entry name" value="ACT-like_dom_sf"/>
</dbReference>
<keyword evidence="11" id="KW-1185">Reference proteome</keyword>
<organism evidence="10 11">
    <name type="scientific">Ileibacterium valens</name>
    <dbReference type="NCBI Taxonomy" id="1862668"/>
    <lineage>
        <taxon>Bacteria</taxon>
        <taxon>Bacillati</taxon>
        <taxon>Bacillota</taxon>
        <taxon>Erysipelotrichia</taxon>
        <taxon>Erysipelotrichales</taxon>
        <taxon>Erysipelotrichaceae</taxon>
        <taxon>Ileibacterium</taxon>
    </lineage>
</organism>
<dbReference type="GO" id="GO:0006865">
    <property type="term" value="P:amino acid transport"/>
    <property type="evidence" value="ECO:0007669"/>
    <property type="project" value="UniProtKB-KW"/>
</dbReference>
<dbReference type="InterPro" id="IPR017871">
    <property type="entry name" value="ABC_transporter-like_CS"/>
</dbReference>
<keyword evidence="2" id="KW-0813">Transport</keyword>
<keyword evidence="5 10" id="KW-0067">ATP-binding</keyword>
<dbReference type="AlphaFoldDB" id="A0A1U7NHN3"/>
<dbReference type="InterPro" id="IPR041701">
    <property type="entry name" value="MetN_ABC"/>
</dbReference>
<evidence type="ECO:0000256" key="2">
    <source>
        <dbReference type="ARBA" id="ARBA00022448"/>
    </source>
</evidence>
<dbReference type="EMBL" id="MPJW01000086">
    <property type="protein sequence ID" value="OLU41408.1"/>
    <property type="molecule type" value="Genomic_DNA"/>
</dbReference>
<evidence type="ECO:0000256" key="3">
    <source>
        <dbReference type="ARBA" id="ARBA00022475"/>
    </source>
</evidence>
<dbReference type="FunFam" id="3.40.50.300:FF:000056">
    <property type="entry name" value="Cell division ATP-binding protein FtsE"/>
    <property type="match status" value="1"/>
</dbReference>
<dbReference type="GO" id="GO:0005886">
    <property type="term" value="C:plasma membrane"/>
    <property type="evidence" value="ECO:0007669"/>
    <property type="project" value="UniProtKB-ARBA"/>
</dbReference>